<feature type="domain" description="KIB1-4 beta-propeller" evidence="1">
    <location>
        <begin position="341"/>
        <end position="523"/>
    </location>
</feature>
<dbReference type="PANTHER" id="PTHR45463:SF8">
    <property type="entry name" value="OS09G0392200 PROTEIN"/>
    <property type="match status" value="1"/>
</dbReference>
<name>A0A2U1PGK8_ARTAN</name>
<dbReference type="PANTHER" id="PTHR45463">
    <property type="entry name" value="OS09G0392200 PROTEIN"/>
    <property type="match status" value="1"/>
</dbReference>
<evidence type="ECO:0000259" key="1">
    <source>
        <dbReference type="Pfam" id="PF03478"/>
    </source>
</evidence>
<dbReference type="InterPro" id="IPR005174">
    <property type="entry name" value="KIB1-4_b-propeller"/>
</dbReference>
<dbReference type="Proteomes" id="UP000245207">
    <property type="component" value="Unassembled WGS sequence"/>
</dbReference>
<reference evidence="2 3" key="1">
    <citation type="journal article" date="2018" name="Mol. Plant">
        <title>The genome of Artemisia annua provides insight into the evolution of Asteraceae family and artemisinin biosynthesis.</title>
        <authorList>
            <person name="Shen Q."/>
            <person name="Zhang L."/>
            <person name="Liao Z."/>
            <person name="Wang S."/>
            <person name="Yan T."/>
            <person name="Shi P."/>
            <person name="Liu M."/>
            <person name="Fu X."/>
            <person name="Pan Q."/>
            <person name="Wang Y."/>
            <person name="Lv Z."/>
            <person name="Lu X."/>
            <person name="Zhang F."/>
            <person name="Jiang W."/>
            <person name="Ma Y."/>
            <person name="Chen M."/>
            <person name="Hao X."/>
            <person name="Li L."/>
            <person name="Tang Y."/>
            <person name="Lv G."/>
            <person name="Zhou Y."/>
            <person name="Sun X."/>
            <person name="Brodelius P.E."/>
            <person name="Rose J.K.C."/>
            <person name="Tang K."/>
        </authorList>
    </citation>
    <scope>NUCLEOTIDE SEQUENCE [LARGE SCALE GENOMIC DNA]</scope>
    <source>
        <strain evidence="3">cv. Huhao1</strain>
        <tissue evidence="2">Leaf</tissue>
    </source>
</reference>
<dbReference type="AlphaFoldDB" id="A0A2U1PGK8"/>
<proteinExistence type="predicted"/>
<evidence type="ECO:0000313" key="2">
    <source>
        <dbReference type="EMBL" id="PWA84904.1"/>
    </source>
</evidence>
<organism evidence="2 3">
    <name type="scientific">Artemisia annua</name>
    <name type="common">Sweet wormwood</name>
    <dbReference type="NCBI Taxonomy" id="35608"/>
    <lineage>
        <taxon>Eukaryota</taxon>
        <taxon>Viridiplantae</taxon>
        <taxon>Streptophyta</taxon>
        <taxon>Embryophyta</taxon>
        <taxon>Tracheophyta</taxon>
        <taxon>Spermatophyta</taxon>
        <taxon>Magnoliopsida</taxon>
        <taxon>eudicotyledons</taxon>
        <taxon>Gunneridae</taxon>
        <taxon>Pentapetalae</taxon>
        <taxon>asterids</taxon>
        <taxon>campanulids</taxon>
        <taxon>Asterales</taxon>
        <taxon>Asteraceae</taxon>
        <taxon>Asteroideae</taxon>
        <taxon>Anthemideae</taxon>
        <taxon>Artemisiinae</taxon>
        <taxon>Artemisia</taxon>
    </lineage>
</organism>
<keyword evidence="3" id="KW-1185">Reference proteome</keyword>
<dbReference type="EMBL" id="PKPP01001181">
    <property type="protein sequence ID" value="PWA84904.1"/>
    <property type="molecule type" value="Genomic_DNA"/>
</dbReference>
<feature type="domain" description="KIB1-4 beta-propeller" evidence="1">
    <location>
        <begin position="114"/>
        <end position="309"/>
    </location>
</feature>
<dbReference type="Pfam" id="PF03478">
    <property type="entry name" value="Beta-prop_KIB1-4"/>
    <property type="match status" value="2"/>
</dbReference>
<accession>A0A2U1PGK8</accession>
<comment type="caution">
    <text evidence="2">The sequence shown here is derived from an EMBL/GenBank/DDBJ whole genome shotgun (WGS) entry which is preliminary data.</text>
</comment>
<protein>
    <submittedName>
        <fullName evidence="2">F-box domain-containing protein</fullName>
    </submittedName>
</protein>
<evidence type="ECO:0000313" key="3">
    <source>
        <dbReference type="Proteomes" id="UP000245207"/>
    </source>
</evidence>
<sequence length="576" mass="66895">MAARSLLIPRASLPANQVFVTNLNVVTLAHQIEGHVCYRLLFMCFRWNTELQNRSEVLELLIFFSFKRVCKSWRKLAFDHKDMFMGSRQPMSISFSSGAKKECYLEDFGGRKFKTILPHSIGSTCVGITCGYVILFGRKTRDFWLVNPITRHEFHFPSFPFYVSTDTTSIRAILVNVPSMSGWVFVITHRFSSVISFSLAGNQPSWNSLNCKFPLHDLHSFKGKIYIIDSRCCLCELRLNPEPILRLLAMKNIPEPSLLRPEFVNSDQNLYVIDFILKDLYESHEVDFDEMKWVSTDKTIRKDAFFVSDLKSGAVINPETWVNPQTQYEGICYSRGTDRSENKGRWFTANMWKTRDFWLVNPITRHEFHFPSFPFYVSTDTTSIRAILVNVPSMSGWVFVITHRFSSVISFSLAGNQPSWNSLNCKFPLHDLHSFKGKIYIIDSRCCLCELRLNPEPILRLLAMKNIPEPSLLRPEFVNSDQNLYVIDFILKDLYESHEVDFDEMKWVSTDKTIRKDAFFVSDLKSGAVINPETWVNPQTQYEGICYSRGTDRSENKGRWFTANMWYFPHDCVNVD</sequence>
<gene>
    <name evidence="2" type="ORF">CTI12_AA153920</name>
</gene>
<dbReference type="OrthoDB" id="642536at2759"/>